<dbReference type="EMBL" id="CM004483">
    <property type="protein sequence ID" value="OCT60949.1"/>
    <property type="molecule type" value="Genomic_DNA"/>
</dbReference>
<keyword evidence="1" id="KW-0812">Transmembrane</keyword>
<dbReference type="AlphaFoldDB" id="A0A974H130"/>
<protein>
    <submittedName>
        <fullName evidence="2">Uncharacterized protein</fullName>
    </submittedName>
</protein>
<accession>A0A974H130</accession>
<gene>
    <name evidence="2" type="ORF">XELAEV_18046974mg</name>
</gene>
<evidence type="ECO:0000313" key="2">
    <source>
        <dbReference type="EMBL" id="OCT60949.1"/>
    </source>
</evidence>
<reference evidence="3" key="1">
    <citation type="journal article" date="2016" name="Nature">
        <title>Genome evolution in the allotetraploid frog Xenopus laevis.</title>
        <authorList>
            <person name="Session A.M."/>
            <person name="Uno Y."/>
            <person name="Kwon T."/>
            <person name="Chapman J.A."/>
            <person name="Toyoda A."/>
            <person name="Takahashi S."/>
            <person name="Fukui A."/>
            <person name="Hikosaka A."/>
            <person name="Suzuki A."/>
            <person name="Kondo M."/>
            <person name="van Heeringen S.J."/>
            <person name="Quigley I."/>
            <person name="Heinz S."/>
            <person name="Ogino H."/>
            <person name="Ochi H."/>
            <person name="Hellsten U."/>
            <person name="Lyons J.B."/>
            <person name="Simakov O."/>
            <person name="Putnam N."/>
            <person name="Stites J."/>
            <person name="Kuroki Y."/>
            <person name="Tanaka T."/>
            <person name="Michiue T."/>
            <person name="Watanabe M."/>
            <person name="Bogdanovic O."/>
            <person name="Lister R."/>
            <person name="Georgiou G."/>
            <person name="Paranjpe S.S."/>
            <person name="van Kruijsbergen I."/>
            <person name="Shu S."/>
            <person name="Carlson J."/>
            <person name="Kinoshita T."/>
            <person name="Ohta Y."/>
            <person name="Mawaribuchi S."/>
            <person name="Jenkins J."/>
            <person name="Grimwood J."/>
            <person name="Schmutz J."/>
            <person name="Mitros T."/>
            <person name="Mozaffari S.V."/>
            <person name="Suzuki Y."/>
            <person name="Haramoto Y."/>
            <person name="Yamamoto T.S."/>
            <person name="Takagi C."/>
            <person name="Heald R."/>
            <person name="Miller K."/>
            <person name="Haudenschild C."/>
            <person name="Kitzman J."/>
            <person name="Nakayama T."/>
            <person name="Izutsu Y."/>
            <person name="Robert J."/>
            <person name="Fortriede J."/>
            <person name="Burns K."/>
            <person name="Lotay V."/>
            <person name="Karimi K."/>
            <person name="Yasuoka Y."/>
            <person name="Dichmann D.S."/>
            <person name="Flajnik M.F."/>
            <person name="Houston D.W."/>
            <person name="Shendure J."/>
            <person name="DuPasquier L."/>
            <person name="Vize P.D."/>
            <person name="Zorn A.M."/>
            <person name="Ito M."/>
            <person name="Marcotte E.M."/>
            <person name="Wallingford J.B."/>
            <person name="Ito Y."/>
            <person name="Asashima M."/>
            <person name="Ueno N."/>
            <person name="Matsuda Y."/>
            <person name="Veenstra G.J."/>
            <person name="Fujiyama A."/>
            <person name="Harland R.M."/>
            <person name="Taira M."/>
            <person name="Rokhsar D.S."/>
        </authorList>
    </citation>
    <scope>NUCLEOTIDE SEQUENCE [LARGE SCALE GENOMIC DNA]</scope>
    <source>
        <strain evidence="3">J</strain>
    </source>
</reference>
<keyword evidence="1" id="KW-1133">Transmembrane helix</keyword>
<proteinExistence type="predicted"/>
<name>A0A974H130_XENLA</name>
<sequence length="95" mass="10982">MDTVSLENRGKRGGAVLGKQSFLFLFLISRLASLSYFISYIVCLIYTEDEIGCMYLSNHHFICLNWPNLLVYLSLSEEDEANYIYLIELYFTAGF</sequence>
<organism evidence="2 3">
    <name type="scientific">Xenopus laevis</name>
    <name type="common">African clawed frog</name>
    <dbReference type="NCBI Taxonomy" id="8355"/>
    <lineage>
        <taxon>Eukaryota</taxon>
        <taxon>Metazoa</taxon>
        <taxon>Chordata</taxon>
        <taxon>Craniata</taxon>
        <taxon>Vertebrata</taxon>
        <taxon>Euteleostomi</taxon>
        <taxon>Amphibia</taxon>
        <taxon>Batrachia</taxon>
        <taxon>Anura</taxon>
        <taxon>Pipoidea</taxon>
        <taxon>Pipidae</taxon>
        <taxon>Xenopodinae</taxon>
        <taxon>Xenopus</taxon>
        <taxon>Xenopus</taxon>
    </lineage>
</organism>
<feature type="transmembrane region" description="Helical" evidence="1">
    <location>
        <begin position="21"/>
        <end position="47"/>
    </location>
</feature>
<evidence type="ECO:0000256" key="1">
    <source>
        <dbReference type="SAM" id="Phobius"/>
    </source>
</evidence>
<dbReference type="Proteomes" id="UP000694892">
    <property type="component" value="Chromosome 9_10S"/>
</dbReference>
<keyword evidence="1" id="KW-0472">Membrane</keyword>
<evidence type="ECO:0000313" key="3">
    <source>
        <dbReference type="Proteomes" id="UP000694892"/>
    </source>
</evidence>